<name>A0A511QYC3_9DEIN</name>
<dbReference type="Proteomes" id="UP000321197">
    <property type="component" value="Unassembled WGS sequence"/>
</dbReference>
<dbReference type="InterPro" id="IPR003787">
    <property type="entry name" value="Sulphur_relay_DsrE/F-like"/>
</dbReference>
<dbReference type="OrthoDB" id="6412948at2"/>
<proteinExistence type="predicted"/>
<organism evidence="2 3">
    <name type="scientific">Meiothermus hypogaeus NBRC 106114</name>
    <dbReference type="NCBI Taxonomy" id="1227553"/>
    <lineage>
        <taxon>Bacteria</taxon>
        <taxon>Thermotogati</taxon>
        <taxon>Deinococcota</taxon>
        <taxon>Deinococci</taxon>
        <taxon>Thermales</taxon>
        <taxon>Thermaceae</taxon>
        <taxon>Meiothermus</taxon>
    </lineage>
</organism>
<dbReference type="PANTHER" id="PTHR37691:SF1">
    <property type="entry name" value="BLR3518 PROTEIN"/>
    <property type="match status" value="1"/>
</dbReference>
<reference evidence="2 3" key="1">
    <citation type="submission" date="2019-07" db="EMBL/GenBank/DDBJ databases">
        <title>Whole genome shotgun sequence of Meiothermus hypogaeus NBRC 106114.</title>
        <authorList>
            <person name="Hosoyama A."/>
            <person name="Uohara A."/>
            <person name="Ohji S."/>
            <person name="Ichikawa N."/>
        </authorList>
    </citation>
    <scope>NUCLEOTIDE SEQUENCE [LARGE SCALE GENOMIC DNA]</scope>
    <source>
        <strain evidence="2 3">NBRC 106114</strain>
    </source>
</reference>
<dbReference type="SUPFAM" id="SSF75169">
    <property type="entry name" value="DsrEFH-like"/>
    <property type="match status" value="1"/>
</dbReference>
<feature type="signal peptide" evidence="1">
    <location>
        <begin position="1"/>
        <end position="26"/>
    </location>
</feature>
<feature type="chain" id="PRO_5022040719" evidence="1">
    <location>
        <begin position="27"/>
        <end position="172"/>
    </location>
</feature>
<dbReference type="Gene3D" id="3.40.1260.10">
    <property type="entry name" value="DsrEFH-like"/>
    <property type="match status" value="1"/>
</dbReference>
<dbReference type="PANTHER" id="PTHR37691">
    <property type="entry name" value="BLR3518 PROTEIN"/>
    <property type="match status" value="1"/>
</dbReference>
<dbReference type="Pfam" id="PF02635">
    <property type="entry name" value="DsrE"/>
    <property type="match status" value="1"/>
</dbReference>
<protein>
    <submittedName>
        <fullName evidence="2">Uncharacterized protein</fullName>
    </submittedName>
</protein>
<dbReference type="AlphaFoldDB" id="A0A511QYC3"/>
<keyword evidence="1" id="KW-0732">Signal</keyword>
<dbReference type="EMBL" id="BJXL01000002">
    <property type="protein sequence ID" value="GEM81997.1"/>
    <property type="molecule type" value="Genomic_DNA"/>
</dbReference>
<accession>A0A511QYC3</accession>
<sequence>MKSVDRRGLIRMAAWLGALPLFQAQANDKLNYSQFKKETPMAALYHCDYGGADRFAQTLTNMSNHLSVYDNDPFKLKLVMVAHGQGVKFFLKDLEGLPQAWTAEKFDQEAIFSRIKQLASLGVEYYICQITFSRNNIPESKLRSDDFIKWVPSGVGAVGELQAKGFAYIKAG</sequence>
<dbReference type="InterPro" id="IPR027396">
    <property type="entry name" value="DsrEFH-like"/>
</dbReference>
<evidence type="ECO:0000256" key="1">
    <source>
        <dbReference type="SAM" id="SignalP"/>
    </source>
</evidence>
<gene>
    <name evidence="2" type="ORF">MHY01S_01630</name>
</gene>
<comment type="caution">
    <text evidence="2">The sequence shown here is derived from an EMBL/GenBank/DDBJ whole genome shotgun (WGS) entry which is preliminary data.</text>
</comment>
<evidence type="ECO:0000313" key="3">
    <source>
        <dbReference type="Proteomes" id="UP000321197"/>
    </source>
</evidence>
<evidence type="ECO:0000313" key="2">
    <source>
        <dbReference type="EMBL" id="GEM81997.1"/>
    </source>
</evidence>
<dbReference type="RefSeq" id="WP_119340047.1">
    <property type="nucleotide sequence ID" value="NZ_BJXL01000002.1"/>
</dbReference>